<evidence type="ECO:0000259" key="2">
    <source>
        <dbReference type="PROSITE" id="PS51186"/>
    </source>
</evidence>
<dbReference type="RefSeq" id="WP_045248315.1">
    <property type="nucleotide sequence ID" value="NZ_JYIY01000078.1"/>
</dbReference>
<dbReference type="EMBL" id="DMNG01000150">
    <property type="protein sequence ID" value="HAN24639.1"/>
    <property type="molecule type" value="Genomic_DNA"/>
</dbReference>
<dbReference type="EC" id="2.3.1.183" evidence="4"/>
<dbReference type="SUPFAM" id="SSF55729">
    <property type="entry name" value="Acyl-CoA N-acyltransferases (Nat)"/>
    <property type="match status" value="1"/>
</dbReference>
<dbReference type="Proteomes" id="UP000033451">
    <property type="component" value="Unassembled WGS sequence"/>
</dbReference>
<dbReference type="Pfam" id="PF13420">
    <property type="entry name" value="Acetyltransf_4"/>
    <property type="match status" value="1"/>
</dbReference>
<dbReference type="OrthoDB" id="3173333at2"/>
<feature type="domain" description="N-acetyltransferase" evidence="2">
    <location>
        <begin position="30"/>
        <end position="194"/>
    </location>
</feature>
<dbReference type="InterPro" id="IPR016181">
    <property type="entry name" value="Acyl_CoA_acyltransferase"/>
</dbReference>
<evidence type="ECO:0000313" key="5">
    <source>
        <dbReference type="Proteomes" id="UP000033451"/>
    </source>
</evidence>
<dbReference type="Gene3D" id="3.40.630.30">
    <property type="match status" value="1"/>
</dbReference>
<dbReference type="AlphaFoldDB" id="A0A0F0LTQ3"/>
<name>A0A0F0LTQ3_9MICO</name>
<protein>
    <submittedName>
        <fullName evidence="3 4">N-acetyltransferase</fullName>
        <ecNumber evidence="4">2.3.1.183</ecNumber>
    </submittedName>
</protein>
<gene>
    <name evidence="4" type="primary">pat_2</name>
    <name evidence="3" type="ORF">DCP95_08720</name>
    <name evidence="4" type="ORF">RR49_02424</name>
</gene>
<dbReference type="Proteomes" id="UP000257479">
    <property type="component" value="Unassembled WGS sequence"/>
</dbReference>
<comment type="caution">
    <text evidence="4">The sequence shown here is derived from an EMBL/GenBank/DDBJ whole genome shotgun (WGS) entry which is preliminary data.</text>
</comment>
<proteinExistence type="predicted"/>
<dbReference type="PATRIC" id="fig|400772.4.peg.2436"/>
<evidence type="ECO:0000256" key="1">
    <source>
        <dbReference type="SAM" id="MobiDB-lite"/>
    </source>
</evidence>
<keyword evidence="5" id="KW-1185">Reference proteome</keyword>
<dbReference type="GO" id="GO:0102971">
    <property type="term" value="F:phosphinothricin N-acetyltransferase activity"/>
    <property type="evidence" value="ECO:0007669"/>
    <property type="project" value="UniProtKB-EC"/>
</dbReference>
<evidence type="ECO:0000313" key="3">
    <source>
        <dbReference type="EMBL" id="HAN24639.1"/>
    </source>
</evidence>
<dbReference type="STRING" id="400772.RR49_02424"/>
<dbReference type="PROSITE" id="PS51186">
    <property type="entry name" value="GNAT"/>
    <property type="match status" value="1"/>
</dbReference>
<organism evidence="4 5">
    <name type="scientific">Microbacterium ginsengisoli</name>
    <dbReference type="NCBI Taxonomy" id="400772"/>
    <lineage>
        <taxon>Bacteria</taxon>
        <taxon>Bacillati</taxon>
        <taxon>Actinomycetota</taxon>
        <taxon>Actinomycetes</taxon>
        <taxon>Micrococcales</taxon>
        <taxon>Microbacteriaceae</taxon>
        <taxon>Microbacterium</taxon>
    </lineage>
</organism>
<feature type="compositionally biased region" description="Basic and acidic residues" evidence="1">
    <location>
        <begin position="204"/>
        <end position="219"/>
    </location>
</feature>
<feature type="region of interest" description="Disordered" evidence="1">
    <location>
        <begin position="200"/>
        <end position="219"/>
    </location>
</feature>
<accession>A0A0F0LTQ3</accession>
<reference evidence="4 5" key="1">
    <citation type="submission" date="2015-02" db="EMBL/GenBank/DDBJ databases">
        <title>Draft genome sequences of ten Microbacterium spp. with emphasis on heavy metal contaminated environments.</title>
        <authorList>
            <person name="Corretto E."/>
        </authorList>
    </citation>
    <scope>NUCLEOTIDE SEQUENCE [LARGE SCALE GENOMIC DNA]</scope>
    <source>
        <strain evidence="4 5">DSM 18659</strain>
    </source>
</reference>
<dbReference type="CDD" id="cd04301">
    <property type="entry name" value="NAT_SF"/>
    <property type="match status" value="1"/>
</dbReference>
<dbReference type="PANTHER" id="PTHR43072:SF8">
    <property type="entry name" value="ACYLTRANSFERASE FABY-RELATED"/>
    <property type="match status" value="1"/>
</dbReference>
<evidence type="ECO:0000313" key="4">
    <source>
        <dbReference type="EMBL" id="KJL35665.1"/>
    </source>
</evidence>
<dbReference type="InterPro" id="IPR000182">
    <property type="entry name" value="GNAT_dom"/>
</dbReference>
<dbReference type="PANTHER" id="PTHR43072">
    <property type="entry name" value="N-ACETYLTRANSFERASE"/>
    <property type="match status" value="1"/>
</dbReference>
<evidence type="ECO:0000313" key="6">
    <source>
        <dbReference type="Proteomes" id="UP000257479"/>
    </source>
</evidence>
<reference evidence="3 6" key="2">
    <citation type="journal article" date="2018" name="Nat. Biotechnol.">
        <title>A standardized bacterial taxonomy based on genome phylogeny substantially revises the tree of life.</title>
        <authorList>
            <person name="Parks D.H."/>
            <person name="Chuvochina M."/>
            <person name="Waite D.W."/>
            <person name="Rinke C."/>
            <person name="Skarshewski A."/>
            <person name="Chaumeil P.A."/>
            <person name="Hugenholtz P."/>
        </authorList>
    </citation>
    <scope>NUCLEOTIDE SEQUENCE [LARGE SCALE GENOMIC DNA]</scope>
    <source>
        <strain evidence="3">UBA9152</strain>
    </source>
</reference>
<sequence length="219" mass="24825">MLEEEYNPSRWTLFRQQQRRAELSERPFSYEIRAAEESDLADIREIYNYYVTNSVVTFDEKKWSLAKWRDKFAYLQKQKMPFLVAESPTGQVLGYALVQPWAGKSAFRFTVEDSIYLGHASSGKGLGRALLEALIAACEANGIREIVAVISDKGAEGSLVLHEKLGFVEVGRMGRVGFKFGRWLGTVYLQKSLKPTKKRGLFGRLRDSPDDTRADADAD</sequence>
<dbReference type="EMBL" id="JYIY01000078">
    <property type="protein sequence ID" value="KJL35665.1"/>
    <property type="molecule type" value="Genomic_DNA"/>
</dbReference>
<keyword evidence="4" id="KW-0808">Transferase</keyword>
<keyword evidence="4" id="KW-0012">Acyltransferase</keyword>